<evidence type="ECO:0000256" key="3">
    <source>
        <dbReference type="ARBA" id="ARBA00022490"/>
    </source>
</evidence>
<dbReference type="Gene3D" id="2.40.50.90">
    <property type="match status" value="6"/>
</dbReference>
<dbReference type="Pfam" id="PF00567">
    <property type="entry name" value="TUDOR"/>
    <property type="match status" value="1"/>
</dbReference>
<dbReference type="FunFam" id="2.40.50.90:FF:000002">
    <property type="entry name" value="Staphylococcal nuclease domain-containing protein"/>
    <property type="match status" value="1"/>
</dbReference>
<sequence>MAAPQPTAICRGIVKQVLSGDAIIVRGQPKGGPPPERQINFSNVVAPRTARRATNNAPETVDEPYAWESREYLRKKVIGKEVLFTVETKTATGREYGCVYIGKDIATGENLTELMVSEGLAAVRRESIRGESRLVELEEQARSQGKGKWAGNDAEHVRNVKWSCDNMRAFVDKAKNRPFDAVIEHVRDGSTVRCFLMPDFHYITLMISGVRCPMNKLDSEGKLDKGNSETFADEARYFTESRLLQRDIEVILETNNNNNFVGSIVHKKGNIAEALLREGFARCVDWSIATVTVCPREKATLRRLLREGFARCVDWSIATVTGGPEKLRAAEKVAKEKQLRLWQDYKPSSLSLADKDKDFTGKVVEVVNGDALVVRRQEGSNKKIFLSSIRPPRQSESDAPRPPGKNYRPLYDIPWLFEAREFLRKKLIGQKVQCSVDYIQAAQNNFPEKTCCTVRIGDVNVAEAMVSKGYAMVIRYRQDDDQRASCYDDLLSAEAKATKSSKGLHNKKETPIHRVADLSSDVGKAKGFLPFLQRAGRTEAVVEFVASGSRVRLFIPRETCLITFLLAGISCPRPTRPAPGGVGGTIVGEPYGEEAQALTKNLVLQREVEIEVDNMDKGGNFIGWLHVEGKNLSVLLVEEGLSTVHFTAESSKFFQQLTSAQESAKSKNIQYWSTYVEEEKDEKPEDAVSERKVDFKPLVITAVTREGVLSGQYCSDGPALEQLMEKLRSEFSSKPPLSGAYTPKRVRGRAVVPRQGGESERPNVSVRYVDYGNRETTLGTKCASLPSGFTSQPHYAHELRLALVKFSKDEDYVEDALAALMAEVETREVQANREYRAGGVEYVTLQRTDTKADVAEVLLGQGLLLVDEKKDKRFLSLITTYRAAQESARHKHLSLWQYGDVTEDDAHEFGMER</sequence>
<dbReference type="GO" id="GO:0031332">
    <property type="term" value="C:RNAi effector complex"/>
    <property type="evidence" value="ECO:0007669"/>
    <property type="project" value="InterPro"/>
</dbReference>
<dbReference type="GO" id="GO:0003723">
    <property type="term" value="F:RNA binding"/>
    <property type="evidence" value="ECO:0007669"/>
    <property type="project" value="UniProtKB-UniRule"/>
</dbReference>
<dbReference type="Proteomes" id="UP000770661">
    <property type="component" value="Unassembled WGS sequence"/>
</dbReference>
<dbReference type="Gene3D" id="2.30.30.140">
    <property type="match status" value="1"/>
</dbReference>
<dbReference type="OrthoDB" id="10023235at2759"/>
<protein>
    <recommendedName>
        <fullName evidence="2">Staphylococcal nuclease domain-containing protein 1</fullName>
    </recommendedName>
</protein>
<dbReference type="SMART" id="SM00318">
    <property type="entry name" value="SNc"/>
    <property type="match status" value="4"/>
</dbReference>
<dbReference type="SUPFAM" id="SSF50199">
    <property type="entry name" value="Staphylococcal nuclease"/>
    <property type="match status" value="6"/>
</dbReference>
<dbReference type="PANTHER" id="PTHR12302">
    <property type="entry name" value="EBNA2 BINDING PROTEIN P100"/>
    <property type="match status" value="1"/>
</dbReference>
<dbReference type="GO" id="GO:0004518">
    <property type="term" value="F:nuclease activity"/>
    <property type="evidence" value="ECO:0007669"/>
    <property type="project" value="TreeGrafter"/>
</dbReference>
<dbReference type="PIRSF" id="PIRSF017179">
    <property type="entry name" value="RISC-Tudor-SN"/>
    <property type="match status" value="1"/>
</dbReference>
<proteinExistence type="predicted"/>
<feature type="domain" description="TNase-like" evidence="6">
    <location>
        <begin position="357"/>
        <end position="507"/>
    </location>
</feature>
<keyword evidence="3 5" id="KW-0963">Cytoplasm</keyword>
<dbReference type="GO" id="GO:0031047">
    <property type="term" value="P:regulatory ncRNA-mediated gene silencing"/>
    <property type="evidence" value="ECO:0007669"/>
    <property type="project" value="UniProtKB-UniRule"/>
</dbReference>
<dbReference type="PROSITE" id="PS50830">
    <property type="entry name" value="TNASE_3"/>
    <property type="match status" value="4"/>
</dbReference>
<dbReference type="PANTHER" id="PTHR12302:SF2">
    <property type="entry name" value="STAPHYLOCOCCAL NUCLEASE DOMAIN-CONTAINING PROTEIN 1"/>
    <property type="match status" value="1"/>
</dbReference>
<gene>
    <name evidence="7" type="primary">Snd1</name>
    <name evidence="7" type="ORF">GWK47_038535</name>
</gene>
<dbReference type="CDD" id="cd00175">
    <property type="entry name" value="SNc"/>
    <property type="match status" value="2"/>
</dbReference>
<keyword evidence="8" id="KW-1185">Reference proteome</keyword>
<dbReference type="GO" id="GO:0006402">
    <property type="term" value="P:mRNA catabolic process"/>
    <property type="evidence" value="ECO:0007669"/>
    <property type="project" value="UniProtKB-UniRule"/>
</dbReference>
<evidence type="ECO:0000256" key="4">
    <source>
        <dbReference type="ARBA" id="ARBA00022737"/>
    </source>
</evidence>
<feature type="domain" description="TNase-like" evidence="6">
    <location>
        <begin position="536"/>
        <end position="674"/>
    </location>
</feature>
<dbReference type="InterPro" id="IPR016685">
    <property type="entry name" value="Silence_cplx_Nase-comp_TudorSN"/>
</dbReference>
<dbReference type="InterPro" id="IPR035437">
    <property type="entry name" value="SNase_OB-fold_sf"/>
</dbReference>
<evidence type="ECO:0000313" key="7">
    <source>
        <dbReference type="EMBL" id="KAG0725480.1"/>
    </source>
</evidence>
<name>A0A8J4YRS2_CHIOP</name>
<organism evidence="7 8">
    <name type="scientific">Chionoecetes opilio</name>
    <name type="common">Atlantic snow crab</name>
    <name type="synonym">Cancer opilio</name>
    <dbReference type="NCBI Taxonomy" id="41210"/>
    <lineage>
        <taxon>Eukaryota</taxon>
        <taxon>Metazoa</taxon>
        <taxon>Ecdysozoa</taxon>
        <taxon>Arthropoda</taxon>
        <taxon>Crustacea</taxon>
        <taxon>Multicrustacea</taxon>
        <taxon>Malacostraca</taxon>
        <taxon>Eumalacostraca</taxon>
        <taxon>Eucarida</taxon>
        <taxon>Decapoda</taxon>
        <taxon>Pleocyemata</taxon>
        <taxon>Brachyura</taxon>
        <taxon>Eubrachyura</taxon>
        <taxon>Majoidea</taxon>
        <taxon>Majidae</taxon>
        <taxon>Chionoecetes</taxon>
    </lineage>
</organism>
<dbReference type="Pfam" id="PF00565">
    <property type="entry name" value="SNase"/>
    <property type="match status" value="4"/>
</dbReference>
<comment type="caution">
    <text evidence="7">The sequence shown here is derived from an EMBL/GenBank/DDBJ whole genome shotgun (WGS) entry which is preliminary data.</text>
</comment>
<dbReference type="GO" id="GO:0005829">
    <property type="term" value="C:cytosol"/>
    <property type="evidence" value="ECO:0007669"/>
    <property type="project" value="UniProtKB-UniRule"/>
</dbReference>
<evidence type="ECO:0000256" key="1">
    <source>
        <dbReference type="ARBA" id="ARBA00004496"/>
    </source>
</evidence>
<keyword evidence="4" id="KW-0677">Repeat</keyword>
<evidence type="ECO:0000256" key="2">
    <source>
        <dbReference type="ARBA" id="ARBA00017230"/>
    </source>
</evidence>
<dbReference type="FunFam" id="2.40.50.90:FF:000004">
    <property type="entry name" value="Staphylococcal nuclease domain-containing protein"/>
    <property type="match status" value="1"/>
</dbReference>
<dbReference type="EMBL" id="JACEEZ010005601">
    <property type="protein sequence ID" value="KAG0725480.1"/>
    <property type="molecule type" value="Genomic_DNA"/>
</dbReference>
<evidence type="ECO:0000256" key="5">
    <source>
        <dbReference type="PIRNR" id="PIRNR017179"/>
    </source>
</evidence>
<reference evidence="7" key="1">
    <citation type="submission" date="2020-07" db="EMBL/GenBank/DDBJ databases">
        <title>The High-quality genome of the commercially important snow crab, Chionoecetes opilio.</title>
        <authorList>
            <person name="Jeong J.-H."/>
            <person name="Ryu S."/>
        </authorList>
    </citation>
    <scope>NUCLEOTIDE SEQUENCE</scope>
    <source>
        <strain evidence="7">MADBK_172401_WGS</strain>
        <tissue evidence="7">Digestive gland</tissue>
    </source>
</reference>
<dbReference type="InterPro" id="IPR002999">
    <property type="entry name" value="Tudor"/>
</dbReference>
<dbReference type="GO" id="GO:0005634">
    <property type="term" value="C:nucleus"/>
    <property type="evidence" value="ECO:0007669"/>
    <property type="project" value="TreeGrafter"/>
</dbReference>
<evidence type="ECO:0000259" key="6">
    <source>
        <dbReference type="PROSITE" id="PS50830"/>
    </source>
</evidence>
<dbReference type="FunFam" id="2.40.50.90:FF:000003">
    <property type="entry name" value="Staphylococcal nuclease domain-containing protein"/>
    <property type="match status" value="1"/>
</dbReference>
<dbReference type="InterPro" id="IPR016071">
    <property type="entry name" value="Staphylococal_nuclease_OB-fold"/>
</dbReference>
<dbReference type="AlphaFoldDB" id="A0A8J4YRS2"/>
<feature type="domain" description="TNase-like" evidence="6">
    <location>
        <begin position="177"/>
        <end position="344"/>
    </location>
</feature>
<accession>A0A8J4YRS2</accession>
<dbReference type="FunFam" id="2.40.50.90:FF:000001">
    <property type="entry name" value="Staphylococcal nuclease domain-containing protein"/>
    <property type="match status" value="1"/>
</dbReference>
<comment type="subcellular location">
    <subcellularLocation>
        <location evidence="1 5">Cytoplasm</location>
    </subcellularLocation>
</comment>
<evidence type="ECO:0000313" key="8">
    <source>
        <dbReference type="Proteomes" id="UP000770661"/>
    </source>
</evidence>
<feature type="domain" description="TNase-like" evidence="6">
    <location>
        <begin position="8"/>
        <end position="151"/>
    </location>
</feature>